<comment type="caution">
    <text evidence="1">The sequence shown here is derived from an EMBL/GenBank/DDBJ whole genome shotgun (WGS) entry which is preliminary data.</text>
</comment>
<dbReference type="Proteomes" id="UP000436483">
    <property type="component" value="Unassembled WGS sequence"/>
</dbReference>
<sequence>MVALKLKLTLVALGISPKDLCRRFSAVNSATSFTLQNAYKWLGGKSAPRMSQVYDEWARILGGDLTGSFIAAASFEEFATSLSAHHRVPTTTLAELMREASSTGQASSAFPLDGGTWSINQLLMGRYLALSLAWSQAQSGKLILGQVDISRNGTSGLKLTYSEALFGRIVIMDGAVICDGRTAQAMAVCRESGRCYLFALCVPSPPANLIGGVFSGSALHDFGARPCASRILFIRDHSAADASGRSRTTYLEPLGKLISRELADLGYGPEDERLDCAEHMKEFLLPEGGTGLLEATPDSVGALGLLLDRLSNTWTAPRGAQ</sequence>
<organism evidence="1 2">
    <name type="scientific">Microvirga makkahensis</name>
    <dbReference type="NCBI Taxonomy" id="1128670"/>
    <lineage>
        <taxon>Bacteria</taxon>
        <taxon>Pseudomonadati</taxon>
        <taxon>Pseudomonadota</taxon>
        <taxon>Alphaproteobacteria</taxon>
        <taxon>Hyphomicrobiales</taxon>
        <taxon>Methylobacteriaceae</taxon>
        <taxon>Microvirga</taxon>
    </lineage>
</organism>
<dbReference type="RefSeq" id="WP_160885217.1">
    <property type="nucleotide sequence ID" value="NZ_WURB01000009.1"/>
</dbReference>
<dbReference type="AlphaFoldDB" id="A0A7X3MT19"/>
<proteinExistence type="predicted"/>
<protein>
    <submittedName>
        <fullName evidence="1">Uncharacterized protein</fullName>
    </submittedName>
</protein>
<reference evidence="1 2" key="2">
    <citation type="submission" date="2020-01" db="EMBL/GenBank/DDBJ databases">
        <title>Microvirga sp. nov., an arsenate reduction bacterium isolated from Tibet hotspring sediments.</title>
        <authorList>
            <person name="Xian W.-D."/>
            <person name="Li W.-J."/>
        </authorList>
    </citation>
    <scope>NUCLEOTIDE SEQUENCE [LARGE SCALE GENOMIC DNA]</scope>
    <source>
        <strain evidence="1 2">KCTC 23863</strain>
    </source>
</reference>
<keyword evidence="2" id="KW-1185">Reference proteome</keyword>
<evidence type="ECO:0000313" key="2">
    <source>
        <dbReference type="Proteomes" id="UP000436483"/>
    </source>
</evidence>
<evidence type="ECO:0000313" key="1">
    <source>
        <dbReference type="EMBL" id="MXQ12631.1"/>
    </source>
</evidence>
<reference evidence="1 2" key="1">
    <citation type="submission" date="2019-12" db="EMBL/GenBank/DDBJ databases">
        <authorList>
            <person name="Yuan C.-G."/>
        </authorList>
    </citation>
    <scope>NUCLEOTIDE SEQUENCE [LARGE SCALE GENOMIC DNA]</scope>
    <source>
        <strain evidence="1 2">KCTC 23863</strain>
    </source>
</reference>
<gene>
    <name evidence="1" type="ORF">GR328_14415</name>
</gene>
<dbReference type="EMBL" id="WURB01000009">
    <property type="protein sequence ID" value="MXQ12631.1"/>
    <property type="molecule type" value="Genomic_DNA"/>
</dbReference>
<dbReference type="OrthoDB" id="8154007at2"/>
<name>A0A7X3MT19_9HYPH</name>
<accession>A0A7X3MT19</accession>